<feature type="binding site" evidence="12">
    <location>
        <position position="732"/>
    </location>
    <ligand>
        <name>Zn(2+)</name>
        <dbReference type="ChEBI" id="CHEBI:29105"/>
        <label>1</label>
        <note>catalytic</note>
    </ligand>
</feature>
<feature type="binding site" evidence="10">
    <location>
        <position position="605"/>
    </location>
    <ligand>
        <name>L-homocysteine</name>
        <dbReference type="ChEBI" id="CHEBI:58199"/>
    </ligand>
</feature>
<dbReference type="CDD" id="cd03311">
    <property type="entry name" value="CIMS_C_terminal_like"/>
    <property type="match status" value="1"/>
</dbReference>
<comment type="cofactor">
    <cofactor evidence="10">
        <name>Zn(2+)</name>
        <dbReference type="ChEBI" id="CHEBI:29105"/>
    </cofactor>
    <text evidence="10">Binds 1 zinc ion per subunit.</text>
</comment>
<keyword evidence="7 10" id="KW-0479">Metal-binding</keyword>
<keyword evidence="8 10" id="KW-0862">Zinc</keyword>
<evidence type="ECO:0000256" key="4">
    <source>
        <dbReference type="ARBA" id="ARBA00022603"/>
    </source>
</evidence>
<dbReference type="Pfam" id="PF08267">
    <property type="entry name" value="Meth_synt_1"/>
    <property type="match status" value="1"/>
</dbReference>
<keyword evidence="4 10" id="KW-0489">Methyltransferase</keyword>
<dbReference type="InterPro" id="IPR013215">
    <property type="entry name" value="Cbl-indep_Met_Synth_N"/>
</dbReference>
<dbReference type="HAMAP" id="MF_00172">
    <property type="entry name" value="Meth_synth"/>
    <property type="match status" value="1"/>
</dbReference>
<dbReference type="GO" id="GO:0008270">
    <property type="term" value="F:zinc ion binding"/>
    <property type="evidence" value="ECO:0007669"/>
    <property type="project" value="InterPro"/>
</dbReference>
<evidence type="ECO:0000256" key="11">
    <source>
        <dbReference type="PIRSR" id="PIRSR000382-1"/>
    </source>
</evidence>
<feature type="binding site" evidence="10">
    <location>
        <position position="611"/>
    </location>
    <ligand>
        <name>5-methyltetrahydropteroyltri-L-glutamate</name>
        <dbReference type="ChEBI" id="CHEBI:58207"/>
    </ligand>
</feature>
<dbReference type="EMBL" id="VLLC01000012">
    <property type="protein sequence ID" value="TWI71761.1"/>
    <property type="molecule type" value="Genomic_DNA"/>
</dbReference>
<comment type="catalytic activity">
    <reaction evidence="10">
        <text>5-methyltetrahydropteroyltri-L-glutamate + L-homocysteine = tetrahydropteroyltri-L-glutamate + L-methionine</text>
        <dbReference type="Rhea" id="RHEA:21196"/>
        <dbReference type="ChEBI" id="CHEBI:57844"/>
        <dbReference type="ChEBI" id="CHEBI:58140"/>
        <dbReference type="ChEBI" id="CHEBI:58199"/>
        <dbReference type="ChEBI" id="CHEBI:58207"/>
        <dbReference type="EC" id="2.1.1.14"/>
    </reaction>
</comment>
<feature type="binding site" evidence="10">
    <location>
        <position position="114"/>
    </location>
    <ligand>
        <name>5-methyltetrahydropteroyltri-L-glutamate</name>
        <dbReference type="ChEBI" id="CHEBI:58207"/>
    </ligand>
</feature>
<evidence type="ECO:0000256" key="9">
    <source>
        <dbReference type="ARBA" id="ARBA00023167"/>
    </source>
</evidence>
<evidence type="ECO:0000256" key="8">
    <source>
        <dbReference type="ARBA" id="ARBA00022833"/>
    </source>
</evidence>
<keyword evidence="10" id="KW-0677">Repeat</keyword>
<feature type="binding site" evidence="12">
    <location>
        <position position="649"/>
    </location>
    <ligand>
        <name>Zn(2+)</name>
        <dbReference type="ChEBI" id="CHEBI:29105"/>
        <label>1</label>
        <note>catalytic</note>
    </ligand>
</feature>
<feature type="binding site" evidence="10 11">
    <location>
        <begin position="437"/>
        <end position="439"/>
    </location>
    <ligand>
        <name>L-methionine</name>
        <dbReference type="ChEBI" id="CHEBI:57844"/>
    </ligand>
</feature>
<evidence type="ECO:0000256" key="10">
    <source>
        <dbReference type="HAMAP-Rule" id="MF_00172"/>
    </source>
</evidence>
<feature type="binding site" evidence="10">
    <location>
        <position position="649"/>
    </location>
    <ligand>
        <name>Zn(2+)</name>
        <dbReference type="ChEBI" id="CHEBI:29105"/>
        <note>catalytic</note>
    </ligand>
</feature>
<comment type="cofactor">
    <cofactor evidence="12">
        <name>Zn(2+)</name>
        <dbReference type="ChEBI" id="CHEBI:29105"/>
    </cofactor>
    <text evidence="12">Binds 2 Zn(2+) ions per subunit.</text>
</comment>
<dbReference type="Gene3D" id="3.20.20.210">
    <property type="match status" value="2"/>
</dbReference>
<comment type="caution">
    <text evidence="16">The sequence shown here is derived from an EMBL/GenBank/DDBJ whole genome shotgun (WGS) entry which is preliminary data.</text>
</comment>
<dbReference type="InterPro" id="IPR002629">
    <property type="entry name" value="Met_Synth_C/arc"/>
</dbReference>
<evidence type="ECO:0000256" key="1">
    <source>
        <dbReference type="ARBA" id="ARBA00002777"/>
    </source>
</evidence>
<feature type="binding site" evidence="10">
    <location>
        <begin position="15"/>
        <end position="18"/>
    </location>
    <ligand>
        <name>5-methyltetrahydropteroyltri-L-glutamate</name>
        <dbReference type="ChEBI" id="CHEBI:58207"/>
    </ligand>
</feature>
<feature type="binding site" evidence="11">
    <location>
        <position position="18"/>
    </location>
    <ligand>
        <name>5-methyltetrahydropteroyltri-L-glutamate</name>
        <dbReference type="ChEBI" id="CHEBI:58207"/>
    </ligand>
</feature>
<feature type="binding site" evidence="10 11">
    <location>
        <position position="567"/>
    </location>
    <ligand>
        <name>5-methyltetrahydropteroyltri-L-glutamate</name>
        <dbReference type="ChEBI" id="CHEBI:58207"/>
    </ligand>
</feature>
<evidence type="ECO:0000313" key="17">
    <source>
        <dbReference type="Proteomes" id="UP000318307"/>
    </source>
</evidence>
<evidence type="ECO:0000256" key="7">
    <source>
        <dbReference type="ARBA" id="ARBA00022723"/>
    </source>
</evidence>
<comment type="similarity">
    <text evidence="3 10">Belongs to the vitamin-B12 independent methionine synthase family.</text>
</comment>
<dbReference type="InterPro" id="IPR006276">
    <property type="entry name" value="Cobalamin-indep_Met_synthase"/>
</dbReference>
<dbReference type="PIRSF" id="PIRSF000382">
    <property type="entry name" value="MeTrfase_B12_ind"/>
    <property type="match status" value="1"/>
</dbReference>
<dbReference type="AlphaFoldDB" id="A0A562RRM9"/>
<feature type="domain" description="Cobalamin-independent methionine synthase MetE C-terminal/archaeal" evidence="14">
    <location>
        <begin position="432"/>
        <end position="754"/>
    </location>
</feature>
<dbReference type="OrthoDB" id="244285at2"/>
<sequence>MKTTIIGYPRIGCNRELKRATESYFQNRISPENLNEEARALRKTHWEKQIRKGIDFPVSNDFSFYDTLLDTALLFGLIPERFATLPQDPLIRTFAMARGYEKNGYQASALAMKKWFTTNYHYMVPEVDESSRIGLSGHKPLTEFREALSAGLLTRPMLTGPYTLLRLTRFSGETSAEACAQGLIPAYGQLLSALGNAGAQWVQLDEPCLCLDMDADEKALFHSLYQSLGERNPGVKILLQTAFGDITRVYDSLSSLPVQAIGMDFVEGPDNLLKLESDGFPEDKILVAGIVNGRNVWRNNYKKSLDLLSRMSKHLPEERIWLAPSCSLLHLPYSLAPETALSHEIKEILAFAEEKMDELGELAILFSEKNPEKHSLLIRNQQRFGEAEKIPGRIIPDVRKKTSSLRGQSFRRMPDADTRKSCQQNRLRLPLFPTTSIGSFPQTQEIRAMRRRHRKGEVDQSTYETFLRNRTEECVRLQDDMGLDVLVHGEFERNDMVEFFGEQLEGFVFTENAWVQSYGTRCVKPPILVGDVRRPGPMTVDIWRFAENCTKKPVKGMLTGPVTILNWSFVREDVESTECLLQLALAIREEVLDLEAAGCGVIQIDEAALREKLPLKKKDWKAYLDHAVNAFRLCHDGVRPDTQIHTHMCYSEFGDILAAIDAMDADVITIEASRSALSLVDQLKESPYARDIGPGVYDIHSPLIPGEKEILSRLEILLSTFRPEQLWVNPDCGLKTRSQKEAEQSLRAMVNAAKTLRETYRA</sequence>
<feature type="domain" description="Cobalamin-independent methionine synthase MetE N-terminal" evidence="15">
    <location>
        <begin position="3"/>
        <end position="314"/>
    </location>
</feature>
<dbReference type="EC" id="2.1.1.14" evidence="10"/>
<feature type="binding site" evidence="10 11">
    <location>
        <position position="490"/>
    </location>
    <ligand>
        <name>L-methionine</name>
        <dbReference type="ChEBI" id="CHEBI:57844"/>
    </ligand>
</feature>
<evidence type="ECO:0000256" key="13">
    <source>
        <dbReference type="PIRSR" id="PIRSR000382-3"/>
    </source>
</evidence>
<evidence type="ECO:0000256" key="6">
    <source>
        <dbReference type="ARBA" id="ARBA00022679"/>
    </source>
</evidence>
<feature type="binding site" evidence="12">
    <location>
        <position position="671"/>
    </location>
    <ligand>
        <name>Zn(2+)</name>
        <dbReference type="ChEBI" id="CHEBI:29105"/>
        <label>1</label>
        <note>catalytic</note>
    </ligand>
</feature>
<evidence type="ECO:0000256" key="5">
    <source>
        <dbReference type="ARBA" id="ARBA00022605"/>
    </source>
</evidence>
<organism evidence="16 17">
    <name type="scientific">Desulfobotulus alkaliphilus</name>
    <dbReference type="NCBI Taxonomy" id="622671"/>
    <lineage>
        <taxon>Bacteria</taxon>
        <taxon>Pseudomonadati</taxon>
        <taxon>Thermodesulfobacteriota</taxon>
        <taxon>Desulfobacteria</taxon>
        <taxon>Desulfobacterales</taxon>
        <taxon>Desulfobacteraceae</taxon>
        <taxon>Desulfobotulus</taxon>
    </lineage>
</organism>
<dbReference type="SUPFAM" id="SSF51726">
    <property type="entry name" value="UROD/MetE-like"/>
    <property type="match status" value="2"/>
</dbReference>
<feature type="binding site" evidence="10 11">
    <location>
        <position position="605"/>
    </location>
    <ligand>
        <name>L-methionine</name>
        <dbReference type="ChEBI" id="CHEBI:57844"/>
    </ligand>
</feature>
<feature type="binding site" evidence="10 11">
    <location>
        <begin position="521"/>
        <end position="522"/>
    </location>
    <ligand>
        <name>5-methyltetrahydropteroyltri-L-glutamate</name>
        <dbReference type="ChEBI" id="CHEBI:58207"/>
    </ligand>
</feature>
<feature type="binding site" evidence="10">
    <location>
        <position position="490"/>
    </location>
    <ligand>
        <name>L-homocysteine</name>
        <dbReference type="ChEBI" id="CHEBI:58199"/>
    </ligand>
</feature>
<dbReference type="GO" id="GO:0003871">
    <property type="term" value="F:5-methyltetrahydropteroyltriglutamate-homocysteine S-methyltransferase activity"/>
    <property type="evidence" value="ECO:0007669"/>
    <property type="project" value="UniProtKB-UniRule"/>
</dbReference>
<comment type="pathway">
    <text evidence="2 10">Amino-acid biosynthesis; L-methionine biosynthesis via de novo pathway; L-methionine from L-homocysteine (MetE route): step 1/1.</text>
</comment>
<dbReference type="NCBIfam" id="NF003556">
    <property type="entry name" value="PRK05222.1"/>
    <property type="match status" value="1"/>
</dbReference>
<dbReference type="NCBIfam" id="TIGR01371">
    <property type="entry name" value="met_syn_B12ind"/>
    <property type="match status" value="1"/>
</dbReference>
<feature type="binding site" evidence="10">
    <location>
        <begin position="437"/>
        <end position="439"/>
    </location>
    <ligand>
        <name>L-homocysteine</name>
        <dbReference type="ChEBI" id="CHEBI:58199"/>
    </ligand>
</feature>
<evidence type="ECO:0000259" key="14">
    <source>
        <dbReference type="Pfam" id="PF01717"/>
    </source>
</evidence>
<dbReference type="InterPro" id="IPR038071">
    <property type="entry name" value="UROD/MetE-like_sf"/>
</dbReference>
<keyword evidence="9 10" id="KW-0486">Methionine biosynthesis</keyword>
<dbReference type="Proteomes" id="UP000318307">
    <property type="component" value="Unassembled WGS sequence"/>
</dbReference>
<feature type="binding site" evidence="10">
    <location>
        <position position="647"/>
    </location>
    <ligand>
        <name>Zn(2+)</name>
        <dbReference type="ChEBI" id="CHEBI:29105"/>
        <note>catalytic</note>
    </ligand>
</feature>
<name>A0A562RRM9_9BACT</name>
<feature type="active site" description="Proton donor" evidence="10 13">
    <location>
        <position position="700"/>
    </location>
</feature>
<proteinExistence type="inferred from homology"/>
<comment type="function">
    <text evidence="1 10">Catalyzes the transfer of a methyl group from 5-methyltetrahydrofolate to homocysteine resulting in methionine formation.</text>
</comment>
<gene>
    <name evidence="10" type="primary">metE</name>
    <name evidence="16" type="ORF">LZ24_01777</name>
</gene>
<evidence type="ECO:0000313" key="16">
    <source>
        <dbReference type="EMBL" id="TWI71761.1"/>
    </source>
</evidence>
<evidence type="ECO:0000259" key="15">
    <source>
        <dbReference type="Pfam" id="PF08267"/>
    </source>
</evidence>
<keyword evidence="17" id="KW-1185">Reference proteome</keyword>
<keyword evidence="5 10" id="KW-0028">Amino-acid biosynthesis</keyword>
<evidence type="ECO:0000256" key="12">
    <source>
        <dbReference type="PIRSR" id="PIRSR000382-2"/>
    </source>
</evidence>
<dbReference type="PANTHER" id="PTHR30519">
    <property type="entry name" value="5-METHYLTETRAHYDROPTEROYLTRIGLUTAMATE--HOMOCYSTEINE METHYLTRANSFERASE"/>
    <property type="match status" value="1"/>
</dbReference>
<feature type="binding site" evidence="11">
    <location>
        <position position="119"/>
    </location>
    <ligand>
        <name>5-methyltetrahydropteroyltri-L-glutamate</name>
        <dbReference type="ChEBI" id="CHEBI:58207"/>
    </ligand>
</feature>
<dbReference type="GO" id="GO:0032259">
    <property type="term" value="P:methylation"/>
    <property type="evidence" value="ECO:0007669"/>
    <property type="project" value="UniProtKB-KW"/>
</dbReference>
<dbReference type="CDD" id="cd03312">
    <property type="entry name" value="CIMS_N_terminal_like"/>
    <property type="match status" value="1"/>
</dbReference>
<keyword evidence="6 10" id="KW-0808">Transferase</keyword>
<evidence type="ECO:0000256" key="2">
    <source>
        <dbReference type="ARBA" id="ARBA00004681"/>
    </source>
</evidence>
<dbReference type="GO" id="GO:0009086">
    <property type="term" value="P:methionine biosynthetic process"/>
    <property type="evidence" value="ECO:0007669"/>
    <property type="project" value="UniProtKB-UniRule"/>
</dbReference>
<feature type="binding site" evidence="10">
    <location>
        <position position="671"/>
    </location>
    <ligand>
        <name>Zn(2+)</name>
        <dbReference type="ChEBI" id="CHEBI:29105"/>
        <note>catalytic</note>
    </ligand>
</feature>
<dbReference type="RefSeq" id="WP_144684626.1">
    <property type="nucleotide sequence ID" value="NZ_VLLC01000012.1"/>
</dbReference>
<dbReference type="Pfam" id="PF01717">
    <property type="entry name" value="Meth_synt_2"/>
    <property type="match status" value="1"/>
</dbReference>
<evidence type="ECO:0000256" key="3">
    <source>
        <dbReference type="ARBA" id="ARBA00009553"/>
    </source>
</evidence>
<dbReference type="UniPathway" id="UPA00051">
    <property type="reaction ID" value="UER00082"/>
</dbReference>
<protein>
    <recommendedName>
        <fullName evidence="10">5-methyltetrahydropteroyltriglutamate--homocysteine methyltransferase</fullName>
        <ecNumber evidence="10">2.1.1.14</ecNumber>
    </recommendedName>
    <alternativeName>
        <fullName evidence="10">Cobalamin-independent methionine synthase</fullName>
    </alternativeName>
    <alternativeName>
        <fullName evidence="10">Methionine synthase, vitamin-B12 independent isozyme</fullName>
    </alternativeName>
</protein>
<feature type="binding site" evidence="10">
    <location>
        <position position="732"/>
    </location>
    <ligand>
        <name>Zn(2+)</name>
        <dbReference type="ChEBI" id="CHEBI:29105"/>
        <note>catalytic</note>
    </ligand>
</feature>
<reference evidence="16 17" key="1">
    <citation type="submission" date="2019-07" db="EMBL/GenBank/DDBJ databases">
        <title>Genome sequencing of 100 strains of the haloalkaliphilic chemolithoautotrophic sulfur-oxidizing bacterium Thioalkalivibrio.</title>
        <authorList>
            <person name="Muyzer G."/>
        </authorList>
    </citation>
    <scope>NUCLEOTIDE SEQUENCE [LARGE SCALE GENOMIC DNA]</scope>
    <source>
        <strain evidence="16 17">ASO4-4</strain>
    </source>
</reference>
<accession>A0A562RRM9</accession>
<feature type="binding site" evidence="12">
    <location>
        <position position="647"/>
    </location>
    <ligand>
        <name>Zn(2+)</name>
        <dbReference type="ChEBI" id="CHEBI:29105"/>
        <label>1</label>
        <note>catalytic</note>
    </ligand>
</feature>